<accession>A0A418YB09</accession>
<comment type="caution">
    <text evidence="2">The sequence shown here is derived from an EMBL/GenBank/DDBJ whole genome shotgun (WGS) entry which is preliminary data.</text>
</comment>
<protein>
    <submittedName>
        <fullName evidence="2">DUF2987 domain-containing protein</fullName>
    </submittedName>
</protein>
<gene>
    <name evidence="2" type="ORF">D1Z90_17010</name>
</gene>
<organism evidence="2 3">
    <name type="scientific">Motilimonas pumila</name>
    <dbReference type="NCBI Taxonomy" id="2303987"/>
    <lineage>
        <taxon>Bacteria</taxon>
        <taxon>Pseudomonadati</taxon>
        <taxon>Pseudomonadota</taxon>
        <taxon>Gammaproteobacteria</taxon>
        <taxon>Alteromonadales</taxon>
        <taxon>Alteromonadales genera incertae sedis</taxon>
        <taxon>Motilimonas</taxon>
    </lineage>
</organism>
<dbReference type="InterPro" id="IPR021370">
    <property type="entry name" value="DUF2987"/>
</dbReference>
<evidence type="ECO:0000313" key="3">
    <source>
        <dbReference type="Proteomes" id="UP000283255"/>
    </source>
</evidence>
<dbReference type="Proteomes" id="UP000283255">
    <property type="component" value="Unassembled WGS sequence"/>
</dbReference>
<dbReference type="Pfam" id="PF11205">
    <property type="entry name" value="DUF2987"/>
    <property type="match status" value="1"/>
</dbReference>
<reference evidence="2 3" key="1">
    <citation type="submission" date="2018-09" db="EMBL/GenBank/DDBJ databases">
        <authorList>
            <person name="Wang F."/>
        </authorList>
    </citation>
    <scope>NUCLEOTIDE SEQUENCE [LARGE SCALE GENOMIC DNA]</scope>
    <source>
        <strain evidence="2 3">PLHSC7-2</strain>
    </source>
</reference>
<name>A0A418YB09_9GAMM</name>
<dbReference type="AlphaFoldDB" id="A0A418YB09"/>
<proteinExistence type="predicted"/>
<feature type="signal peptide" evidence="1">
    <location>
        <begin position="1"/>
        <end position="28"/>
    </location>
</feature>
<feature type="chain" id="PRO_5019570373" evidence="1">
    <location>
        <begin position="29"/>
        <end position="223"/>
    </location>
</feature>
<keyword evidence="3" id="KW-1185">Reference proteome</keyword>
<evidence type="ECO:0000313" key="2">
    <source>
        <dbReference type="EMBL" id="RJG40145.1"/>
    </source>
</evidence>
<sequence>MTMIKIRGSSVHKVVIGLCLLVSSSAFAAESKLKYSEFYKRLAAIEKEQLSLVYTAFYLFQADSEQACFYQQGQLLTNKEQVAVLQAKSGEILMPLSPKLKQDKADFIMTFDQVSDCRLSIQTLARPVSEGRLNTSLLMDINTEMHTLINSNAGFWGRMFIPEYLGLNIEFDKQGIRDLPQEFIDRLQAGRLTLSSAEIALMAEQNVSFDADIKTIKPWLAAQ</sequence>
<dbReference type="EMBL" id="QZCH01000028">
    <property type="protein sequence ID" value="RJG40145.1"/>
    <property type="molecule type" value="Genomic_DNA"/>
</dbReference>
<reference evidence="2 3" key="2">
    <citation type="submission" date="2019-01" db="EMBL/GenBank/DDBJ databases">
        <title>Motilimonas pumilus sp. nov., isolated from the gut of sea cucumber (Apostichopus japonicus).</title>
        <authorList>
            <person name="Wang F.-Q."/>
            <person name="Ren L.-H."/>
            <person name="Lin Y.-W."/>
            <person name="Sun G.-H."/>
            <person name="Du Z.-J."/>
            <person name="Zhao J.-X."/>
            <person name="Liu X.-J."/>
            <person name="Liu L.-J."/>
        </authorList>
    </citation>
    <scope>NUCLEOTIDE SEQUENCE [LARGE SCALE GENOMIC DNA]</scope>
    <source>
        <strain evidence="2 3">PLHSC7-2</strain>
    </source>
</reference>
<evidence type="ECO:0000256" key="1">
    <source>
        <dbReference type="SAM" id="SignalP"/>
    </source>
</evidence>
<keyword evidence="1" id="KW-0732">Signal</keyword>